<comment type="caution">
    <text evidence="4">The sequence shown here is derived from an EMBL/GenBank/DDBJ whole genome shotgun (WGS) entry which is preliminary data.</text>
</comment>
<reference evidence="4 5" key="1">
    <citation type="submission" date="2013-07" db="EMBL/GenBank/DDBJ databases">
        <authorList>
            <person name="Stoco P.H."/>
            <person name="Wagner G."/>
            <person name="Gerber A."/>
            <person name="Zaha A."/>
            <person name="Thompson C."/>
            <person name="Bartholomeu D.C."/>
            <person name="Luckemeyer D.D."/>
            <person name="Bahia D."/>
            <person name="Loreto E."/>
            <person name="Prestes E.B."/>
            <person name="Lima F.M."/>
            <person name="Rodrigues-Luiz G."/>
            <person name="Vallejo G.A."/>
            <person name="Filho J.F."/>
            <person name="Monteiro K.M."/>
            <person name="Tyler K.M."/>
            <person name="de Almeida L.G."/>
            <person name="Ortiz M.F."/>
            <person name="Siervo M.A."/>
            <person name="de Moraes M.H."/>
            <person name="Cunha O.L."/>
            <person name="Mendonca-Neto R."/>
            <person name="Silva R."/>
            <person name="Teixeira S.M."/>
            <person name="Murta S.M."/>
            <person name="Sincero T.C."/>
            <person name="Mendes T.A."/>
            <person name="Urmenyi T.P."/>
            <person name="Silva V.G."/>
            <person name="da Rocha W.D."/>
            <person name="Andersson B."/>
            <person name="Romanha A.J."/>
            <person name="Steindel M."/>
            <person name="de Vasconcelos A.T."/>
            <person name="Grisard E.C."/>
        </authorList>
    </citation>
    <scope>NUCLEOTIDE SEQUENCE [LARGE SCALE GENOMIC DNA]</scope>
    <source>
        <strain evidence="4 5">SC58</strain>
    </source>
</reference>
<dbReference type="GO" id="GO:0051879">
    <property type="term" value="F:Hsp90 protein binding"/>
    <property type="evidence" value="ECO:0007669"/>
    <property type="project" value="TreeGrafter"/>
</dbReference>
<evidence type="ECO:0000256" key="3">
    <source>
        <dbReference type="PROSITE-ProRule" id="PRU00339"/>
    </source>
</evidence>
<dbReference type="PANTHER" id="PTHR22904">
    <property type="entry name" value="TPR REPEAT CONTAINING PROTEIN"/>
    <property type="match status" value="1"/>
</dbReference>
<sequence length="747" mass="83329">MSDCEFFELPSFEAFDSEDRPPPPSIDDYPIGCEVELVDIGPAKTAQTAELWEPFMDELFGQCRRSVRVVRHQGDYTFVMCQIGQDLIVGCTLYRACLSEPKVRFRKYIPSNSADGPMSPIGVNTRDPSEGGFFELYPNTKDVGNEAEGIVPTGTPLREKDAQIANMWGSQCLPPGESPRLVHGKDKEAKSETHLPDKSDLVRCKYNYAIRKAHDAMLKENYRDAVRYYTKAIKYSPDGGARCLSNRSVAFLGLRNVEAAFLDATRAIELQPQNFVGYVRAGNTLRGMKRYEEARTYYEKALTLDPSNETLKYLLLSNNIMMLYASKYEHRKAASIALDRKTLNVVLLAKKDMRPGELAWAESSAAVFLLRHHGNLVGGGDQSVHGDQGEESIPHVCFQCFRPLTSIEEFSKSLPEVEPDTLKKLYGEHKIVQCNGQCGVLYCSDSCRSKAWAAHHWVECVTQGKWSEAYSQIPGLLKNFIASYSGAASKERQSSANTHSKTGICLTPNVGDSPDVIIACVRIACRMFSKILSNGRALEDAVHIFEWMLPKESTHSSVVSPSSTNVAHKTVIDNLLTSVYNAIQKCFTTEEAHYFSFNAFLHSYERARFNCVKLRISAWPGIQKKADSYIDLMKIRTSETGATSTRSYTKNGNAGEGSSNDALFSQLERIVTTPAESVAGYFECLGIFKVFAATFAPECTHLEKRGRYNVKLRPVIEPGAVIHIDVTESIRRDEQLVSNRLLNEAIA</sequence>
<accession>A0A061J8W4</accession>
<evidence type="ECO:0000313" key="4">
    <source>
        <dbReference type="EMBL" id="ESL09717.1"/>
    </source>
</evidence>
<dbReference type="SUPFAM" id="SSF48452">
    <property type="entry name" value="TPR-like"/>
    <property type="match status" value="1"/>
</dbReference>
<dbReference type="InterPro" id="IPR019734">
    <property type="entry name" value="TPR_rpt"/>
</dbReference>
<dbReference type="InterPro" id="IPR011990">
    <property type="entry name" value="TPR-like_helical_dom_sf"/>
</dbReference>
<dbReference type="EMBL" id="AUPL01002559">
    <property type="protein sequence ID" value="ESL09717.1"/>
    <property type="molecule type" value="Genomic_DNA"/>
</dbReference>
<dbReference type="AlphaFoldDB" id="A0A061J8W4"/>
<keyword evidence="5" id="KW-1185">Reference proteome</keyword>
<dbReference type="VEuPathDB" id="TriTrypDB:TRSC58_02559"/>
<keyword evidence="2 3" id="KW-0802">TPR repeat</keyword>
<name>A0A061J8W4_TRYRA</name>
<evidence type="ECO:0000313" key="5">
    <source>
        <dbReference type="Proteomes" id="UP000031737"/>
    </source>
</evidence>
<gene>
    <name evidence="4" type="ORF">TRSC58_02559</name>
</gene>
<dbReference type="PROSITE" id="PS50005">
    <property type="entry name" value="TPR"/>
    <property type="match status" value="1"/>
</dbReference>
<dbReference type="Proteomes" id="UP000031737">
    <property type="component" value="Unassembled WGS sequence"/>
</dbReference>
<proteinExistence type="predicted"/>
<organism evidence="4 5">
    <name type="scientific">Trypanosoma rangeli SC58</name>
    <dbReference type="NCBI Taxonomy" id="429131"/>
    <lineage>
        <taxon>Eukaryota</taxon>
        <taxon>Discoba</taxon>
        <taxon>Euglenozoa</taxon>
        <taxon>Kinetoplastea</taxon>
        <taxon>Metakinetoplastina</taxon>
        <taxon>Trypanosomatida</taxon>
        <taxon>Trypanosomatidae</taxon>
        <taxon>Trypanosoma</taxon>
        <taxon>Herpetosoma</taxon>
    </lineage>
</organism>
<evidence type="ECO:0000256" key="2">
    <source>
        <dbReference type="ARBA" id="ARBA00022803"/>
    </source>
</evidence>
<protein>
    <submittedName>
        <fullName evidence="4">Uncharacterized protein</fullName>
    </submittedName>
</protein>
<dbReference type="Pfam" id="PF00515">
    <property type="entry name" value="TPR_1"/>
    <property type="match status" value="1"/>
</dbReference>
<dbReference type="OrthoDB" id="2335338at2759"/>
<feature type="repeat" description="TPR" evidence="3">
    <location>
        <begin position="275"/>
        <end position="308"/>
    </location>
</feature>
<dbReference type="PANTHER" id="PTHR22904:SF523">
    <property type="entry name" value="STRESS-INDUCED-PHOSPHOPROTEIN 1"/>
    <property type="match status" value="1"/>
</dbReference>
<evidence type="ECO:0000256" key="1">
    <source>
        <dbReference type="ARBA" id="ARBA00022737"/>
    </source>
</evidence>
<dbReference type="Gene3D" id="1.25.40.10">
    <property type="entry name" value="Tetratricopeptide repeat domain"/>
    <property type="match status" value="1"/>
</dbReference>
<dbReference type="SMART" id="SM00028">
    <property type="entry name" value="TPR"/>
    <property type="match status" value="3"/>
</dbReference>
<keyword evidence="1" id="KW-0677">Repeat</keyword>